<accession>A0AAU9JT57</accession>
<keyword evidence="2" id="KW-0677">Repeat</keyword>
<dbReference type="SUPFAM" id="SSF57184">
    <property type="entry name" value="Growth factor receptor domain"/>
    <property type="match status" value="1"/>
</dbReference>
<organism evidence="5 6">
    <name type="scientific">Blepharisma stoltei</name>
    <dbReference type="NCBI Taxonomy" id="1481888"/>
    <lineage>
        <taxon>Eukaryota</taxon>
        <taxon>Sar</taxon>
        <taxon>Alveolata</taxon>
        <taxon>Ciliophora</taxon>
        <taxon>Postciliodesmatophora</taxon>
        <taxon>Heterotrichea</taxon>
        <taxon>Heterotrichida</taxon>
        <taxon>Blepharismidae</taxon>
        <taxon>Blepharisma</taxon>
    </lineage>
</organism>
<dbReference type="InterPro" id="IPR009030">
    <property type="entry name" value="Growth_fac_rcpt_cys_sf"/>
</dbReference>
<feature type="transmembrane region" description="Helical" evidence="3">
    <location>
        <begin position="1066"/>
        <end position="1091"/>
    </location>
</feature>
<evidence type="ECO:0000256" key="4">
    <source>
        <dbReference type="SAM" id="SignalP"/>
    </source>
</evidence>
<proteinExistence type="predicted"/>
<keyword evidence="1" id="KW-0880">Kelch repeat</keyword>
<dbReference type="SUPFAM" id="SSF117281">
    <property type="entry name" value="Kelch motif"/>
    <property type="match status" value="2"/>
</dbReference>
<dbReference type="EMBL" id="CAJZBQ010000051">
    <property type="protein sequence ID" value="CAG9330438.1"/>
    <property type="molecule type" value="Genomic_DNA"/>
</dbReference>
<evidence type="ECO:0008006" key="7">
    <source>
        <dbReference type="Google" id="ProtNLM"/>
    </source>
</evidence>
<feature type="transmembrane region" description="Helical" evidence="3">
    <location>
        <begin position="778"/>
        <end position="799"/>
    </location>
</feature>
<evidence type="ECO:0000256" key="2">
    <source>
        <dbReference type="ARBA" id="ARBA00022737"/>
    </source>
</evidence>
<dbReference type="InterPro" id="IPR015915">
    <property type="entry name" value="Kelch-typ_b-propeller"/>
</dbReference>
<dbReference type="PANTHER" id="PTHR46093:SF18">
    <property type="entry name" value="FIBRONECTIN TYPE-III DOMAIN-CONTAINING PROTEIN"/>
    <property type="match status" value="1"/>
</dbReference>
<evidence type="ECO:0000256" key="1">
    <source>
        <dbReference type="ARBA" id="ARBA00022441"/>
    </source>
</evidence>
<name>A0AAU9JT57_9CILI</name>
<feature type="transmembrane region" description="Helical" evidence="3">
    <location>
        <begin position="830"/>
        <end position="855"/>
    </location>
</feature>
<protein>
    <recommendedName>
        <fullName evidence="7">Tyrosine-protein kinase ephrin type A/B receptor-like domain-containing protein</fullName>
    </recommendedName>
</protein>
<dbReference type="PANTHER" id="PTHR46093">
    <property type="entry name" value="ACYL-COA-BINDING DOMAIN-CONTAINING PROTEIN 5"/>
    <property type="match status" value="1"/>
</dbReference>
<evidence type="ECO:0000256" key="3">
    <source>
        <dbReference type="SAM" id="Phobius"/>
    </source>
</evidence>
<dbReference type="AlphaFoldDB" id="A0AAU9JT57"/>
<gene>
    <name evidence="5" type="ORF">BSTOLATCC_MIC51028</name>
</gene>
<keyword evidence="3" id="KW-1133">Transmembrane helix</keyword>
<sequence length="1150" mass="129420">MALITFFLLLKEVFCLTYSMYPATNPPPARRKGCTMQAIPDKNMTVFFGGYDTHENIYGDLWSYKFDVDQWEQIFSSDGNDPVPRYNAASFYIEASTQFCIWGGNTNRGQLNDLWCFSLKFLSWTKKAQEGTDLPSPKYNMGYTSWKDSGFSLAASNNVKFAIFGGVETSDYSNDLFILDTNTWTWTLSSYEGETKPESQDFPVIFYYNNSIYLIYGLTWDNEDYDYYQVKFYKYNLTSSEWEDITNKNDPYTFRQYAQGVVVGDTFYYFFGVSSDWSDYPNICEKVDLTDPTYPWSEVKIRGDNDEYLGRETFGIATINEAIHIFGGTQWSIQVNSFVSIKYETDPMTYNYDENYISPGARIDHSLNYVGGYLLLFGGEFNGDYSMDLWQLDITTFIWKYLNPGGDIPPARSNHGSASRGDVLIIWGGEGSEGYLNDAYIYNILTNTWQLLDNSGSAAPSPRIGACVGIDFSRILIYGGLDRDGVKDELWLFDLGTHIYSLLDSNIDDGPEPLYKASCDYESDGEGKFYVMLGIDKYEYPLNGMFYYDLAKDKWITIYNNNTNVQWSRGNAQAFKVKDRYLIFGGEDIWQPSLDVFYYNATSKQFTKLTDLFTYVWSAAAEYIGSTVIIYGGAADTGMTVRRSIPSTNQFGMDLLSDCSSSAECYWQCSPGTYKSGKTCYLCPPGTYQPIYGGTCQSCKRGTYYQYYGATSASQCYPCSEGTFNNKTGASYCLVCPYGSSCPAGSTAPSWFDTDKYDSSIQPDLLDSGESEASSNAAIVYSTVGSVGALILIIVLIFYERMTFLVKIDAYTDKHEKKLNMPVILKKTKVGGYFTILFFVLCIMIVVNTIINYVVNNEMEVKALVPLIVMDETVSKYTADMVVNVEVKNYGGMCIDQNGDCDNSISYAIINMHGTSIDMSCSANTTNNDCILYIRCHDCQVENGAYIFYSFLSSESYSTGFTVNVTSFSSIPDKSSSYQASVYSSDEKVFRGATASIYNFDTVPSYFKDSNGDNNTGYHLALYESPTPGSQFKTNELAVSYDLYLRLNFNKNSNCLYTKRSLKQTWLQLISALLGSIFGLLGAIGGAMAFVEGNIDAQASKADSQMKADKIADEEERLEMMIRGFTEDGEKKGYFNDYISSDNSHRNMPD</sequence>
<feature type="chain" id="PRO_5043381340" description="Tyrosine-protein kinase ephrin type A/B receptor-like domain-containing protein" evidence="4">
    <location>
        <begin position="16"/>
        <end position="1150"/>
    </location>
</feature>
<dbReference type="SMART" id="SM01411">
    <property type="entry name" value="Ephrin_rec_like"/>
    <property type="match status" value="2"/>
</dbReference>
<dbReference type="Pfam" id="PF24681">
    <property type="entry name" value="Kelch_KLHDC2_KLHL20_DRC7"/>
    <property type="match status" value="2"/>
</dbReference>
<keyword evidence="6" id="KW-1185">Reference proteome</keyword>
<feature type="signal peptide" evidence="4">
    <location>
        <begin position="1"/>
        <end position="15"/>
    </location>
</feature>
<dbReference type="Gene3D" id="2.120.10.80">
    <property type="entry name" value="Kelch-type beta propeller"/>
    <property type="match status" value="4"/>
</dbReference>
<evidence type="ECO:0000313" key="5">
    <source>
        <dbReference type="EMBL" id="CAG9330438.1"/>
    </source>
</evidence>
<reference evidence="5" key="1">
    <citation type="submission" date="2021-09" db="EMBL/GenBank/DDBJ databases">
        <authorList>
            <consortium name="AG Swart"/>
            <person name="Singh M."/>
            <person name="Singh A."/>
            <person name="Seah K."/>
            <person name="Emmerich C."/>
        </authorList>
    </citation>
    <scope>NUCLEOTIDE SEQUENCE</scope>
    <source>
        <strain evidence="5">ATCC30299</strain>
    </source>
</reference>
<keyword evidence="3" id="KW-0812">Transmembrane</keyword>
<evidence type="ECO:0000313" key="6">
    <source>
        <dbReference type="Proteomes" id="UP001162131"/>
    </source>
</evidence>
<comment type="caution">
    <text evidence="5">The sequence shown here is derived from an EMBL/GenBank/DDBJ whole genome shotgun (WGS) entry which is preliminary data.</text>
</comment>
<keyword evidence="4" id="KW-0732">Signal</keyword>
<dbReference type="Proteomes" id="UP001162131">
    <property type="component" value="Unassembled WGS sequence"/>
</dbReference>
<keyword evidence="3" id="KW-0472">Membrane</keyword>